<reference evidence="10" key="1">
    <citation type="submission" date="2025-08" db="UniProtKB">
        <authorList>
            <consortium name="RefSeq"/>
        </authorList>
    </citation>
    <scope>IDENTIFICATION</scope>
</reference>
<comment type="similarity">
    <text evidence="2 7">Belongs to the cytochrome P450 family.</text>
</comment>
<feature type="transmembrane region" description="Helical" evidence="8">
    <location>
        <begin position="6"/>
        <end position="25"/>
    </location>
</feature>
<comment type="cofactor">
    <cofactor evidence="1 6">
        <name>heme</name>
        <dbReference type="ChEBI" id="CHEBI:30413"/>
    </cofactor>
</comment>
<dbReference type="InParanoid" id="A0A6J0V2I9"/>
<keyword evidence="8" id="KW-0812">Transmembrane</keyword>
<keyword evidence="4 6" id="KW-0479">Metal-binding</keyword>
<feature type="binding site" description="axial binding residue" evidence="6">
    <location>
        <position position="436"/>
    </location>
    <ligand>
        <name>heme</name>
        <dbReference type="ChEBI" id="CHEBI:30413"/>
    </ligand>
    <ligandPart>
        <name>Fe</name>
        <dbReference type="ChEBI" id="CHEBI:18248"/>
    </ligandPart>
</feature>
<dbReference type="OrthoDB" id="2789670at2759"/>
<dbReference type="InterPro" id="IPR002401">
    <property type="entry name" value="Cyt_P450_E_grp-I"/>
</dbReference>
<dbReference type="KEGG" id="pvt:110088873"/>
<keyword evidence="7" id="KW-0503">Monooxygenase</keyword>
<evidence type="ECO:0000256" key="8">
    <source>
        <dbReference type="SAM" id="Phobius"/>
    </source>
</evidence>
<keyword evidence="5 6" id="KW-0408">Iron</keyword>
<evidence type="ECO:0000256" key="3">
    <source>
        <dbReference type="ARBA" id="ARBA00022617"/>
    </source>
</evidence>
<gene>
    <name evidence="10" type="primary">LOC110088873</name>
</gene>
<evidence type="ECO:0000256" key="1">
    <source>
        <dbReference type="ARBA" id="ARBA00001971"/>
    </source>
</evidence>
<dbReference type="InterPro" id="IPR017972">
    <property type="entry name" value="Cyt_P450_CS"/>
</dbReference>
<dbReference type="GeneID" id="110088873"/>
<protein>
    <submittedName>
        <fullName evidence="10">Cytochrome P450 2J2-like</fullName>
    </submittedName>
</protein>
<evidence type="ECO:0000256" key="7">
    <source>
        <dbReference type="RuleBase" id="RU000461"/>
    </source>
</evidence>
<dbReference type="Pfam" id="PF00067">
    <property type="entry name" value="p450"/>
    <property type="match status" value="1"/>
</dbReference>
<dbReference type="InterPro" id="IPR001128">
    <property type="entry name" value="Cyt_P450"/>
</dbReference>
<dbReference type="SUPFAM" id="SSF48264">
    <property type="entry name" value="Cytochrome P450"/>
    <property type="match status" value="1"/>
</dbReference>
<evidence type="ECO:0000256" key="4">
    <source>
        <dbReference type="ARBA" id="ARBA00022723"/>
    </source>
</evidence>
<dbReference type="GO" id="GO:0006805">
    <property type="term" value="P:xenobiotic metabolic process"/>
    <property type="evidence" value="ECO:0007669"/>
    <property type="project" value="TreeGrafter"/>
</dbReference>
<dbReference type="PROSITE" id="PS00086">
    <property type="entry name" value="CYTOCHROME_P450"/>
    <property type="match status" value="1"/>
</dbReference>
<dbReference type="GO" id="GO:0016712">
    <property type="term" value="F:oxidoreductase activity, acting on paired donors, with incorporation or reduction of molecular oxygen, reduced flavin or flavoprotein as one donor, and incorporation of one atom of oxygen"/>
    <property type="evidence" value="ECO:0007669"/>
    <property type="project" value="TreeGrafter"/>
</dbReference>
<sequence length="494" mass="56309">MLGVWGLLTILLMGLLALHYVMLLWKYKQYPPGPFPLPLVGSLWQTGVALSPDSLLKCAKQYGKIFTIWVMHHPVVVLSGFQAVRDALINHSEELADRALTRFLIDALNRKGLAFANGLSWKQHRRFGMATMRNLGMGKKGMEHQIQEEARRLVELFAQIKGQQFEPPLLITNAVASVISVASFGYRLPPEDKMFQELIAASDYFEKFAVSLFHAIYNLFPWLMKHLPGPHKKAFSCMNKGVLYVVEEIQKHKENQNLHEPQDFIDFYLIQIEKSKGDPTSTFSDENLAQCILDLLVAGTETTSSTLQWALLLMVAYPDIQEKVYREIEDVFGLSHSICYHDRKKLPYTNAVIHEVQRAKYILPVGIPRRSTKAMNLFGFHIPKKTLIVTDLNSALLDPKRWQEPGEFNPSHFLDMEGNFVAREEFLPFGAGARICLGEQMAKMELFLFFTNLVRAFRFQLPEGVKKPNQEPVVGVAMHPHPYKLCAVPRNQLS</sequence>
<dbReference type="Proteomes" id="UP001652642">
    <property type="component" value="Chromosome 3"/>
</dbReference>
<dbReference type="GO" id="GO:0005737">
    <property type="term" value="C:cytoplasm"/>
    <property type="evidence" value="ECO:0007669"/>
    <property type="project" value="TreeGrafter"/>
</dbReference>
<evidence type="ECO:0000256" key="6">
    <source>
        <dbReference type="PIRSR" id="PIRSR602401-1"/>
    </source>
</evidence>
<keyword evidence="8" id="KW-1133">Transmembrane helix</keyword>
<evidence type="ECO:0000256" key="2">
    <source>
        <dbReference type="ARBA" id="ARBA00010617"/>
    </source>
</evidence>
<dbReference type="PRINTS" id="PR00463">
    <property type="entry name" value="EP450I"/>
</dbReference>
<evidence type="ECO:0000313" key="10">
    <source>
        <dbReference type="RefSeq" id="XP_020667146.2"/>
    </source>
</evidence>
<organism evidence="9 10">
    <name type="scientific">Pogona vitticeps</name>
    <name type="common">central bearded dragon</name>
    <dbReference type="NCBI Taxonomy" id="103695"/>
    <lineage>
        <taxon>Eukaryota</taxon>
        <taxon>Metazoa</taxon>
        <taxon>Chordata</taxon>
        <taxon>Craniata</taxon>
        <taxon>Vertebrata</taxon>
        <taxon>Euteleostomi</taxon>
        <taxon>Lepidosauria</taxon>
        <taxon>Squamata</taxon>
        <taxon>Bifurcata</taxon>
        <taxon>Unidentata</taxon>
        <taxon>Episquamata</taxon>
        <taxon>Toxicofera</taxon>
        <taxon>Iguania</taxon>
        <taxon>Acrodonta</taxon>
        <taxon>Agamidae</taxon>
        <taxon>Amphibolurinae</taxon>
        <taxon>Pogona</taxon>
    </lineage>
</organism>
<dbReference type="GO" id="GO:0005506">
    <property type="term" value="F:iron ion binding"/>
    <property type="evidence" value="ECO:0007669"/>
    <property type="project" value="InterPro"/>
</dbReference>
<keyword evidence="7" id="KW-0560">Oxidoreductase</keyword>
<dbReference type="PANTHER" id="PTHR24300:SF134">
    <property type="entry name" value="CYTOCHROME P450, FAMILY 2, SUBFAMILY AB, POLYPEPTIDE 2-RELATED"/>
    <property type="match status" value="1"/>
</dbReference>
<dbReference type="InterPro" id="IPR036396">
    <property type="entry name" value="Cyt_P450_sf"/>
</dbReference>
<dbReference type="GO" id="GO:0020037">
    <property type="term" value="F:heme binding"/>
    <property type="evidence" value="ECO:0007669"/>
    <property type="project" value="InterPro"/>
</dbReference>
<dbReference type="PANTHER" id="PTHR24300">
    <property type="entry name" value="CYTOCHROME P450 508A4-RELATED"/>
    <property type="match status" value="1"/>
</dbReference>
<evidence type="ECO:0000313" key="9">
    <source>
        <dbReference type="Proteomes" id="UP001652642"/>
    </source>
</evidence>
<dbReference type="GO" id="GO:0006082">
    <property type="term" value="P:organic acid metabolic process"/>
    <property type="evidence" value="ECO:0007669"/>
    <property type="project" value="TreeGrafter"/>
</dbReference>
<dbReference type="InterPro" id="IPR050182">
    <property type="entry name" value="Cytochrome_P450_fam2"/>
</dbReference>
<name>A0A6J0V2I9_9SAUR</name>
<dbReference type="RefSeq" id="XP_020667146.2">
    <property type="nucleotide sequence ID" value="XM_020811487.2"/>
</dbReference>
<dbReference type="GO" id="GO:0016020">
    <property type="term" value="C:membrane"/>
    <property type="evidence" value="ECO:0007669"/>
    <property type="project" value="UniProtKB-SubCell"/>
</dbReference>
<evidence type="ECO:0000256" key="5">
    <source>
        <dbReference type="ARBA" id="ARBA00023004"/>
    </source>
</evidence>
<keyword evidence="8" id="KW-0472">Membrane</keyword>
<dbReference type="Gene3D" id="1.10.630.10">
    <property type="entry name" value="Cytochrome P450"/>
    <property type="match status" value="1"/>
</dbReference>
<accession>A0A6J0V2I9</accession>
<dbReference type="AlphaFoldDB" id="A0A6J0V2I9"/>
<keyword evidence="3 6" id="KW-0349">Heme</keyword>
<keyword evidence="9" id="KW-1185">Reference proteome</keyword>
<proteinExistence type="inferred from homology"/>
<dbReference type="PRINTS" id="PR00385">
    <property type="entry name" value="P450"/>
</dbReference>